<dbReference type="RefSeq" id="WP_038024015.1">
    <property type="nucleotide sequence ID" value="NZ_JPKR02000005.1"/>
</dbReference>
<dbReference type="EMBL" id="JPKR02000005">
    <property type="protein sequence ID" value="KGD69753.1"/>
    <property type="molecule type" value="Genomic_DNA"/>
</dbReference>
<dbReference type="InterPro" id="IPR010035">
    <property type="entry name" value="Thi_S"/>
</dbReference>
<accession>A0A095U535</accession>
<dbReference type="Proteomes" id="UP000029577">
    <property type="component" value="Unassembled WGS sequence"/>
</dbReference>
<reference evidence="1" key="1">
    <citation type="submission" date="2014-12" db="EMBL/GenBank/DDBJ databases">
        <title>The draft genome of the Tatumella morbirosei type strain, LMG23360T isolated from pineapple rot.</title>
        <authorList>
            <person name="Smits T.H."/>
            <person name="Palmer M."/>
            <person name="Venter S.N."/>
            <person name="Duffy B."/>
            <person name="Steenkamp E.T."/>
            <person name="Chan W.Y."/>
            <person name="Coutinho T.A."/>
            <person name="Coetzee M.P."/>
            <person name="De Maayer P."/>
        </authorList>
    </citation>
    <scope>NUCLEOTIDE SEQUENCE [LARGE SCALE GENOMIC DNA]</scope>
    <source>
        <strain evidence="1">LMG 23360</strain>
    </source>
</reference>
<dbReference type="InterPro" id="IPR003749">
    <property type="entry name" value="ThiS/MoaD-like"/>
</dbReference>
<protein>
    <submittedName>
        <fullName evidence="1">Thiamine biosynthesis protein ThiS</fullName>
    </submittedName>
</protein>
<dbReference type="PANTHER" id="PTHR34472">
    <property type="entry name" value="SULFUR CARRIER PROTEIN THIS"/>
    <property type="match status" value="1"/>
</dbReference>
<keyword evidence="2" id="KW-1185">Reference proteome</keyword>
<organism evidence="1 2">
    <name type="scientific">Tatumella morbirosei</name>
    <dbReference type="NCBI Taxonomy" id="642227"/>
    <lineage>
        <taxon>Bacteria</taxon>
        <taxon>Pseudomonadati</taxon>
        <taxon>Pseudomonadota</taxon>
        <taxon>Gammaproteobacteria</taxon>
        <taxon>Enterobacterales</taxon>
        <taxon>Erwiniaceae</taxon>
        <taxon>Tatumella</taxon>
    </lineage>
</organism>
<gene>
    <name evidence="1" type="ORF">HA49_21275</name>
</gene>
<dbReference type="Gene3D" id="3.10.20.30">
    <property type="match status" value="1"/>
</dbReference>
<dbReference type="InterPro" id="IPR012675">
    <property type="entry name" value="Beta-grasp_dom_sf"/>
</dbReference>
<dbReference type="CDD" id="cd00565">
    <property type="entry name" value="Ubl_ThiS"/>
    <property type="match status" value="1"/>
</dbReference>
<dbReference type="AlphaFoldDB" id="A0A095U535"/>
<proteinExistence type="predicted"/>
<dbReference type="Pfam" id="PF02597">
    <property type="entry name" value="ThiS"/>
    <property type="match status" value="1"/>
</dbReference>
<dbReference type="SUPFAM" id="SSF54285">
    <property type="entry name" value="MoaD/ThiS"/>
    <property type="match status" value="1"/>
</dbReference>
<comment type="caution">
    <text evidence="1">The sequence shown here is derived from an EMBL/GenBank/DDBJ whole genome shotgun (WGS) entry which is preliminary data.</text>
</comment>
<dbReference type="InterPro" id="IPR016155">
    <property type="entry name" value="Mopterin_synth/thiamin_S_b"/>
</dbReference>
<evidence type="ECO:0000313" key="2">
    <source>
        <dbReference type="Proteomes" id="UP000029577"/>
    </source>
</evidence>
<dbReference type="PANTHER" id="PTHR34472:SF1">
    <property type="entry name" value="SULFUR CARRIER PROTEIN THIS"/>
    <property type="match status" value="1"/>
</dbReference>
<name>A0A095U535_9GAMM</name>
<dbReference type="OrthoDB" id="6388078at2"/>
<dbReference type="eggNOG" id="COG2104">
    <property type="taxonomic scope" value="Bacteria"/>
</dbReference>
<sequence>MQITLNDKLMSVSSPCPLSQLLQQLQVRQKGTALAVNGQIIPAGNWPEYLLQEQDDVVVFQVIAGG</sequence>
<dbReference type="STRING" id="642227.HA49_21275"/>
<evidence type="ECO:0000313" key="1">
    <source>
        <dbReference type="EMBL" id="KGD69753.1"/>
    </source>
</evidence>
<dbReference type="NCBIfam" id="TIGR01683">
    <property type="entry name" value="thiS"/>
    <property type="match status" value="1"/>
</dbReference>